<name>A0ABP7FS54_9FLAO</name>
<protein>
    <recommendedName>
        <fullName evidence="3">Lantibiotic biosynthesis protein</fullName>
    </recommendedName>
</protein>
<evidence type="ECO:0008006" key="3">
    <source>
        <dbReference type="Google" id="ProtNLM"/>
    </source>
</evidence>
<evidence type="ECO:0000313" key="2">
    <source>
        <dbReference type="Proteomes" id="UP001501367"/>
    </source>
</evidence>
<organism evidence="1 2">
    <name type="scientific">Flavobacterium ginsengisoli</name>
    <dbReference type="NCBI Taxonomy" id="871694"/>
    <lineage>
        <taxon>Bacteria</taxon>
        <taxon>Pseudomonadati</taxon>
        <taxon>Bacteroidota</taxon>
        <taxon>Flavobacteriia</taxon>
        <taxon>Flavobacteriales</taxon>
        <taxon>Flavobacteriaceae</taxon>
        <taxon>Flavobacterium</taxon>
    </lineage>
</organism>
<dbReference type="InterPro" id="IPR007822">
    <property type="entry name" value="LANC-like"/>
</dbReference>
<accession>A0ABP7FS54</accession>
<evidence type="ECO:0000313" key="1">
    <source>
        <dbReference type="EMBL" id="GAA3744538.1"/>
    </source>
</evidence>
<gene>
    <name evidence="1" type="ORF">GCM10022422_30780</name>
</gene>
<dbReference type="Pfam" id="PF05147">
    <property type="entry name" value="LANC_like"/>
    <property type="match status" value="1"/>
</dbReference>
<keyword evidence="2" id="KW-1185">Reference proteome</keyword>
<dbReference type="PANTHER" id="PTHR12736">
    <property type="entry name" value="LANC-LIKE PROTEIN"/>
    <property type="match status" value="1"/>
</dbReference>
<dbReference type="Proteomes" id="UP001501367">
    <property type="component" value="Unassembled WGS sequence"/>
</dbReference>
<dbReference type="Gene3D" id="1.50.10.20">
    <property type="match status" value="1"/>
</dbReference>
<dbReference type="SUPFAM" id="SSF158745">
    <property type="entry name" value="LanC-like"/>
    <property type="match status" value="1"/>
</dbReference>
<sequence>MLIAVGLYMTYFTNRNDSILKIEKYIWESFANEKKIGLLTGLSGMALFYDKMYAVYKEDVYLEKLESIVEKVNNILEKEPTLSSLCSGLAGFGLLLLSLKNSSIEIDSEYFEDIDVILLEDLRSFSETDNYDFLHGSMGVAMYFIERCKSYKSQNNISKLNKFAEDLIHKMNQNFKEVLVSETALENDDRFCIYFGIAHGVACYLNFLIHLDQNFDELTSDITSVIKTGVAFLESYKRFDENSKQYYPNLLLIKSGTIVGSRLSWCQGDFGISNALYNCGVFFNEDRLIDEAKMLIKASCQMTLEESLVNDMGICHGSGGIALQYYLASKKYNIDFSPEIEKWLDIANTQTLNYKSFLSFEKGEYHEENNLLEGAAGLGMTLLTVENKIDTKWLEFINLF</sequence>
<comment type="caution">
    <text evidence="1">The sequence shown here is derived from an EMBL/GenBank/DDBJ whole genome shotgun (WGS) entry which is preliminary data.</text>
</comment>
<dbReference type="PANTHER" id="PTHR12736:SF7">
    <property type="entry name" value="LANC-LIKE PROTEIN 3"/>
    <property type="match status" value="1"/>
</dbReference>
<dbReference type="PRINTS" id="PR01955">
    <property type="entry name" value="LANCFRANKIA"/>
</dbReference>
<dbReference type="SMART" id="SM01260">
    <property type="entry name" value="LANC_like"/>
    <property type="match status" value="1"/>
</dbReference>
<dbReference type="PRINTS" id="PR01950">
    <property type="entry name" value="LANCSUPER"/>
</dbReference>
<reference evidence="2" key="1">
    <citation type="journal article" date="2019" name="Int. J. Syst. Evol. Microbiol.">
        <title>The Global Catalogue of Microorganisms (GCM) 10K type strain sequencing project: providing services to taxonomists for standard genome sequencing and annotation.</title>
        <authorList>
            <consortium name="The Broad Institute Genomics Platform"/>
            <consortium name="The Broad Institute Genome Sequencing Center for Infectious Disease"/>
            <person name="Wu L."/>
            <person name="Ma J."/>
        </authorList>
    </citation>
    <scope>NUCLEOTIDE SEQUENCE [LARGE SCALE GENOMIC DNA]</scope>
    <source>
        <strain evidence="2">JCM 17336</strain>
    </source>
</reference>
<proteinExistence type="predicted"/>
<dbReference type="EMBL" id="BAABDT010000006">
    <property type="protein sequence ID" value="GAA3744538.1"/>
    <property type="molecule type" value="Genomic_DNA"/>
</dbReference>